<evidence type="ECO:0000256" key="2">
    <source>
        <dbReference type="RuleBase" id="RU003860"/>
    </source>
</evidence>
<dbReference type="Gene3D" id="3.30.300.90">
    <property type="entry name" value="BolA-like"/>
    <property type="match status" value="1"/>
</dbReference>
<dbReference type="PANTHER" id="PTHR46229:SF2">
    <property type="entry name" value="BOLA-LIKE PROTEIN 1"/>
    <property type="match status" value="1"/>
</dbReference>
<dbReference type="InterPro" id="IPR050961">
    <property type="entry name" value="BolA/IbaG_stress_morph_reg"/>
</dbReference>
<dbReference type="SUPFAM" id="SSF82657">
    <property type="entry name" value="BolA-like"/>
    <property type="match status" value="1"/>
</dbReference>
<reference evidence="4" key="1">
    <citation type="submission" date="2016-03" db="EMBL/GenBank/DDBJ databases">
        <authorList>
            <person name="Ma C."/>
            <person name="Zhou S."/>
            <person name="Yang G."/>
        </authorList>
    </citation>
    <scope>NUCLEOTIDE SEQUENCE [LARGE SCALE GENOMIC DNA]</scope>
    <source>
        <strain evidence="4">SgZ-1</strain>
    </source>
</reference>
<dbReference type="EMBL" id="CP014646">
    <property type="protein sequence ID" value="AMO38680.1"/>
    <property type="molecule type" value="Genomic_DNA"/>
</dbReference>
<dbReference type="GO" id="GO:0005829">
    <property type="term" value="C:cytosol"/>
    <property type="evidence" value="ECO:0007669"/>
    <property type="project" value="TreeGrafter"/>
</dbReference>
<evidence type="ECO:0000313" key="3">
    <source>
        <dbReference type="EMBL" id="AMO38680.1"/>
    </source>
</evidence>
<comment type="similarity">
    <text evidence="1 2">Belongs to the BolA/IbaG family.</text>
</comment>
<proteinExistence type="inferred from homology"/>
<dbReference type="PANTHER" id="PTHR46229">
    <property type="entry name" value="BOLA TRANSCRIPTION REGULATOR"/>
    <property type="match status" value="1"/>
</dbReference>
<dbReference type="AlphaFoldDB" id="A0A127K9N8"/>
<dbReference type="PIRSF" id="PIRSF003113">
    <property type="entry name" value="BolA"/>
    <property type="match status" value="1"/>
</dbReference>
<evidence type="ECO:0000313" key="4">
    <source>
        <dbReference type="Proteomes" id="UP000036902"/>
    </source>
</evidence>
<dbReference type="InterPro" id="IPR002634">
    <property type="entry name" value="BolA"/>
</dbReference>
<keyword evidence="4" id="KW-1185">Reference proteome</keyword>
<dbReference type="KEGG" id="thu:AC731_018050"/>
<dbReference type="STRING" id="1134435.AC731_018050"/>
<name>A0A127K9N8_9RHOO</name>
<gene>
    <name evidence="3" type="ORF">AC731_018050</name>
</gene>
<sequence length="85" mass="9445">MFEASEIKRLIEQGLPCEFVAIEGEDGVHFTGVVVSATFEGKPRVRQHQAVYATLGRLMGNEIHALQLQTFTPAQWEEGRGELGM</sequence>
<accession>A0A127K9N8</accession>
<dbReference type="GO" id="GO:0006351">
    <property type="term" value="P:DNA-templated transcription"/>
    <property type="evidence" value="ECO:0007669"/>
    <property type="project" value="TreeGrafter"/>
</dbReference>
<dbReference type="InterPro" id="IPR036065">
    <property type="entry name" value="BolA-like_sf"/>
</dbReference>
<dbReference type="Proteomes" id="UP000036902">
    <property type="component" value="Chromosome"/>
</dbReference>
<organism evidence="3 4">
    <name type="scientific">Thauera humireducens</name>
    <dbReference type="NCBI Taxonomy" id="1134435"/>
    <lineage>
        <taxon>Bacteria</taxon>
        <taxon>Pseudomonadati</taxon>
        <taxon>Pseudomonadota</taxon>
        <taxon>Betaproteobacteria</taxon>
        <taxon>Rhodocyclales</taxon>
        <taxon>Zoogloeaceae</taxon>
        <taxon>Thauera</taxon>
    </lineage>
</organism>
<evidence type="ECO:0000256" key="1">
    <source>
        <dbReference type="ARBA" id="ARBA00005578"/>
    </source>
</evidence>
<dbReference type="Pfam" id="PF01722">
    <property type="entry name" value="BolA"/>
    <property type="match status" value="1"/>
</dbReference>
<protein>
    <submittedName>
        <fullName evidence="3">BolA family transcriptional regulator</fullName>
    </submittedName>
</protein>
<dbReference type="RefSeq" id="WP_004253992.1">
    <property type="nucleotide sequence ID" value="NZ_CP014646.1"/>
</dbReference>